<sequence length="183" mass="19551">MLRVAAALALCLSFGACEAPSAGDDPSPPAPAEPHVGDAPLAGGLPSLDALGEAVVAGLVDRDAEALTALAIGRDEYTGRLFPAIANHPAAEAMGRELLWDMHVRQSHDDLQRALSHHGGAALAFVRFEPRRTVRRAGVVFHERPHLVVRGEDGAEHELQILASLVEHESTQTFKLLGFRDHD</sequence>
<protein>
    <submittedName>
        <fullName evidence="3">Uncharacterized protein</fullName>
    </submittedName>
</protein>
<gene>
    <name evidence="3" type="ORF">POL25_17250</name>
</gene>
<accession>A0ABT5DYK9</accession>
<evidence type="ECO:0000256" key="2">
    <source>
        <dbReference type="SAM" id="SignalP"/>
    </source>
</evidence>
<dbReference type="RefSeq" id="WP_272087135.1">
    <property type="nucleotide sequence ID" value="NZ_JAQNDL010000001.1"/>
</dbReference>
<reference evidence="3 4" key="1">
    <citation type="submission" date="2022-11" db="EMBL/GenBank/DDBJ databases">
        <title>Minimal conservation of predation-associated metabolite biosynthetic gene clusters underscores biosynthetic potential of Myxococcota including descriptions for ten novel species: Archangium lansinium sp. nov., Myxococcus landrumus sp. nov., Nannocystis bai.</title>
        <authorList>
            <person name="Ahearne A."/>
            <person name="Stevens C."/>
            <person name="Dowd S."/>
        </authorList>
    </citation>
    <scope>NUCLEOTIDE SEQUENCE [LARGE SCALE GENOMIC DNA]</scope>
    <source>
        <strain evidence="3 4">BB15-2</strain>
    </source>
</reference>
<feature type="signal peptide" evidence="2">
    <location>
        <begin position="1"/>
        <end position="18"/>
    </location>
</feature>
<evidence type="ECO:0000256" key="1">
    <source>
        <dbReference type="SAM" id="MobiDB-lite"/>
    </source>
</evidence>
<feature type="chain" id="PRO_5045840354" evidence="2">
    <location>
        <begin position="19"/>
        <end position="183"/>
    </location>
</feature>
<comment type="caution">
    <text evidence="3">The sequence shown here is derived from an EMBL/GenBank/DDBJ whole genome shotgun (WGS) entry which is preliminary data.</text>
</comment>
<proteinExistence type="predicted"/>
<evidence type="ECO:0000313" key="4">
    <source>
        <dbReference type="Proteomes" id="UP001221686"/>
    </source>
</evidence>
<keyword evidence="2" id="KW-0732">Signal</keyword>
<evidence type="ECO:0000313" key="3">
    <source>
        <dbReference type="EMBL" id="MDC0718656.1"/>
    </source>
</evidence>
<dbReference type="PROSITE" id="PS51257">
    <property type="entry name" value="PROKAR_LIPOPROTEIN"/>
    <property type="match status" value="1"/>
</dbReference>
<feature type="region of interest" description="Disordered" evidence="1">
    <location>
        <begin position="20"/>
        <end position="41"/>
    </location>
</feature>
<name>A0ABT5DYK9_9BACT</name>
<dbReference type="EMBL" id="JAQNDL010000001">
    <property type="protein sequence ID" value="MDC0718656.1"/>
    <property type="molecule type" value="Genomic_DNA"/>
</dbReference>
<organism evidence="3 4">
    <name type="scientific">Nannocystis bainbridge</name>
    <dbReference type="NCBI Taxonomy" id="2995303"/>
    <lineage>
        <taxon>Bacteria</taxon>
        <taxon>Pseudomonadati</taxon>
        <taxon>Myxococcota</taxon>
        <taxon>Polyangia</taxon>
        <taxon>Nannocystales</taxon>
        <taxon>Nannocystaceae</taxon>
        <taxon>Nannocystis</taxon>
    </lineage>
</organism>
<keyword evidence="4" id="KW-1185">Reference proteome</keyword>
<dbReference type="Proteomes" id="UP001221686">
    <property type="component" value="Unassembled WGS sequence"/>
</dbReference>